<feature type="domain" description="Macro" evidence="11">
    <location>
        <begin position="1165"/>
        <end position="1321"/>
    </location>
</feature>
<proteinExistence type="predicted"/>
<evidence type="ECO:0000313" key="12">
    <source>
        <dbReference type="EMBL" id="KRZ12901.1"/>
    </source>
</evidence>
<evidence type="ECO:0000256" key="6">
    <source>
        <dbReference type="ARBA" id="ARBA00023136"/>
    </source>
</evidence>
<dbReference type="PANTHER" id="PTHR14212:SF0">
    <property type="entry name" value="U4_U6 SMALL NUCLEAR RIBONUCLEOPROTEIN PRP3"/>
    <property type="match status" value="1"/>
</dbReference>
<feature type="transmembrane region" description="Helical" evidence="10">
    <location>
        <begin position="208"/>
        <end position="227"/>
    </location>
</feature>
<evidence type="ECO:0000256" key="2">
    <source>
        <dbReference type="ARBA" id="ARBA00004141"/>
    </source>
</evidence>
<accession>A0A0V1HTG9</accession>
<evidence type="ECO:0000256" key="3">
    <source>
        <dbReference type="ARBA" id="ARBA00022664"/>
    </source>
</evidence>
<reference evidence="12 13" key="1">
    <citation type="submission" date="2015-01" db="EMBL/GenBank/DDBJ databases">
        <title>Evolution of Trichinella species and genotypes.</title>
        <authorList>
            <person name="Korhonen P.K."/>
            <person name="Edoardo P."/>
            <person name="Giuseppe L.R."/>
            <person name="Gasser R.B."/>
        </authorList>
    </citation>
    <scope>NUCLEOTIDE SEQUENCE [LARGE SCALE GENOMIC DNA]</scope>
    <source>
        <strain evidence="12">ISS1029</strain>
    </source>
</reference>
<sequence>MKRVDDKCSINSKFHTPINCLHFKKDLMPSVFEQRNVNVVTENVKFSHNTAFISKGEAQRFVIQLEASIPIEQKRDRETTTRRRRRSWGMHPHRFDSTSKIVANHSTHPDDLLLTTNCGNCSTLSGGDVHEQHAQSWQIWAIGLAFVTLISSCAVVGIVLLPLIGARRYKKILNWCIGLGVGSLSGSAVFNLIPSAFEIDATTGQTPLLLWTLLAGIYAFYLVDNGIKMISERRKKDNNSSVRVLNVKPVTSEIMGSGVSLTSIDEGKVSMGGVYTSNCSLVQVKPYPNQSSSPQHTYFDYGKELLSVASGLCSHDHPISIGQKRQISSIAWMVIFGDAIHNFIDGLSIGAAFAYNLFDGISVSIAVFCEEFPHELGDVAILISSGMTIRQALIYNILSALTCYLGFVIGVILGEIPNASMYIYSLAGGMFLFISLANMLPDMNKKVEEKLKHDFMSGLKLFFIQFSGIVFGLLCMFTLAMMPESEPKEAAKTILKKAIGTTHSKLTHALTKAIDRGYDKTKMKQKLLEVHSEEEDVEKILNAVFAESSQLSRPSGRKSRFDHVDDEKSTEIKTSNNSDSASSATAKPAVENSKVQEIMLKAQRMIEERKKVLQVNSFPYVVNFEYENSLNSRICQLQPSKIAPDQAKEFMNASLLRVNRMAELRQSIASKLPALMNYQSVARQPGKPTPLILDSEGRTVDTDGRAVQLIQRQPTLKANIRAEKVALFNKAVQETAQATDDRITENATFFDKRVKVKGPGRARREFSFKEDGEYVKQANRLRAKCRLERLQQEISLASKKTGISSAVKLAMVVPRVAESVEAEVPNVEWWDSVILPGETYDVDLDSLNFDIITNLIEHPVQLKPPGEHSDRNCLKVYLTKKEQKKLRRQNRRETQREKTEKIRLGLEPPPEPKVKISNLMRVLESQAIQDPTKMEAHVREQMAKRLKKHEEANLARKLTHEQRIMKRAKKISDDLSTGVQVAVYRVLDLSDPAKKFKVEMNAKQIHMTGTVVLHKDINVIVVEGGPKQQRFFKRLMMHRIKWEDQQIPGTSKKQSPPNRCFLIWEGIVKKKAFGEIKFKMCPLEKLAREYFQKHGVEYYWDMAYSRAIMEQNDAESTTSEINLKHVLTFRSKEHFLNMPLAEKRNLYACGNNFVTLENVPTVDKMFHCNQNVEFAKKFSLWQGDITSLEVNAIVNAANSALRVGGGVDGAIHRAAGKELSEETYTLGGCPPGFAKITAGYRLPAKYVIHTVGPTDGNPETLKSCYENCFDICSKKGLNSIAFPCVGTGIYGFPNDKACEIAVTTALEWLKTAENMKTFCIE</sequence>
<dbReference type="Pfam" id="PF06544">
    <property type="entry name" value="Prp3_C"/>
    <property type="match status" value="1"/>
</dbReference>
<dbReference type="PROSITE" id="PS51154">
    <property type="entry name" value="MACRO"/>
    <property type="match status" value="1"/>
</dbReference>
<comment type="caution">
    <text evidence="12">The sequence shown here is derived from an EMBL/GenBank/DDBJ whole genome shotgun (WGS) entry which is preliminary data.</text>
</comment>
<feature type="transmembrane region" description="Helical" evidence="10">
    <location>
        <begin position="393"/>
        <end position="413"/>
    </location>
</feature>
<dbReference type="OrthoDB" id="10264544at2759"/>
<keyword evidence="5 10" id="KW-1133">Transmembrane helix</keyword>
<keyword evidence="7" id="KW-0508">mRNA splicing</keyword>
<feature type="transmembrane region" description="Helical" evidence="10">
    <location>
        <begin position="172"/>
        <end position="193"/>
    </location>
</feature>
<dbReference type="GO" id="GO:0000398">
    <property type="term" value="P:mRNA splicing, via spliceosome"/>
    <property type="evidence" value="ECO:0007669"/>
    <property type="project" value="InterPro"/>
</dbReference>
<evidence type="ECO:0000259" key="11">
    <source>
        <dbReference type="PROSITE" id="PS51154"/>
    </source>
</evidence>
<feature type="region of interest" description="Disordered" evidence="9">
    <location>
        <begin position="553"/>
        <end position="590"/>
    </location>
</feature>
<dbReference type="InterPro" id="IPR043472">
    <property type="entry name" value="Macro_dom-like"/>
</dbReference>
<dbReference type="EMBL" id="JYDP01000036">
    <property type="protein sequence ID" value="KRZ12901.1"/>
    <property type="molecule type" value="Genomic_DNA"/>
</dbReference>
<dbReference type="CDD" id="cd24162">
    <property type="entry name" value="Prp3_C"/>
    <property type="match status" value="1"/>
</dbReference>
<evidence type="ECO:0000256" key="4">
    <source>
        <dbReference type="ARBA" id="ARBA00022692"/>
    </source>
</evidence>
<evidence type="ECO:0000313" key="13">
    <source>
        <dbReference type="Proteomes" id="UP000055024"/>
    </source>
</evidence>
<dbReference type="SMART" id="SM00506">
    <property type="entry name" value="A1pp"/>
    <property type="match status" value="1"/>
</dbReference>
<feature type="transmembrane region" description="Helical" evidence="10">
    <location>
        <begin position="461"/>
        <end position="482"/>
    </location>
</feature>
<evidence type="ECO:0000256" key="8">
    <source>
        <dbReference type="ARBA" id="ARBA00023242"/>
    </source>
</evidence>
<dbReference type="Gene3D" id="3.40.220.10">
    <property type="entry name" value="Leucine Aminopeptidase, subunit E, domain 1"/>
    <property type="match status" value="1"/>
</dbReference>
<dbReference type="GO" id="GO:0016020">
    <property type="term" value="C:membrane"/>
    <property type="evidence" value="ECO:0007669"/>
    <property type="project" value="UniProtKB-SubCell"/>
</dbReference>
<keyword evidence="12" id="KW-0687">Ribonucleoprotein</keyword>
<protein>
    <submittedName>
        <fullName evidence="12">U4/U6 small nuclear ribonucleoprotein Prp3</fullName>
    </submittedName>
</protein>
<evidence type="ECO:0000256" key="10">
    <source>
        <dbReference type="SAM" id="Phobius"/>
    </source>
</evidence>
<dbReference type="SUPFAM" id="SSF52949">
    <property type="entry name" value="Macro domain-like"/>
    <property type="match status" value="1"/>
</dbReference>
<dbReference type="InterPro" id="IPR027104">
    <property type="entry name" value="Prp3"/>
</dbReference>
<name>A0A0V1HTG9_9BILA</name>
<feature type="compositionally biased region" description="Basic and acidic residues" evidence="9">
    <location>
        <begin position="559"/>
        <end position="571"/>
    </location>
</feature>
<keyword evidence="6 10" id="KW-0472">Membrane</keyword>
<feature type="compositionally biased region" description="Low complexity" evidence="9">
    <location>
        <begin position="574"/>
        <end position="586"/>
    </location>
</feature>
<evidence type="ECO:0000256" key="9">
    <source>
        <dbReference type="SAM" id="MobiDB-lite"/>
    </source>
</evidence>
<feature type="transmembrane region" description="Helical" evidence="10">
    <location>
        <begin position="419"/>
        <end position="440"/>
    </location>
</feature>
<organism evidence="12 13">
    <name type="scientific">Trichinella zimbabwensis</name>
    <dbReference type="NCBI Taxonomy" id="268475"/>
    <lineage>
        <taxon>Eukaryota</taxon>
        <taxon>Metazoa</taxon>
        <taxon>Ecdysozoa</taxon>
        <taxon>Nematoda</taxon>
        <taxon>Enoplea</taxon>
        <taxon>Dorylaimia</taxon>
        <taxon>Trichinellida</taxon>
        <taxon>Trichinellidae</taxon>
        <taxon>Trichinella</taxon>
    </lineage>
</organism>
<dbReference type="Pfam" id="PF01661">
    <property type="entry name" value="Macro"/>
    <property type="match status" value="1"/>
</dbReference>
<evidence type="ECO:0000256" key="5">
    <source>
        <dbReference type="ARBA" id="ARBA00022989"/>
    </source>
</evidence>
<dbReference type="InterPro" id="IPR010541">
    <property type="entry name" value="Prp3_C"/>
</dbReference>
<keyword evidence="8" id="KW-0539">Nucleus</keyword>
<dbReference type="GO" id="GO:0046873">
    <property type="term" value="F:metal ion transmembrane transporter activity"/>
    <property type="evidence" value="ECO:0007669"/>
    <property type="project" value="InterPro"/>
</dbReference>
<comment type="subcellular location">
    <subcellularLocation>
        <location evidence="2">Membrane</location>
        <topology evidence="2">Multi-pass membrane protein</topology>
    </subcellularLocation>
    <subcellularLocation>
        <location evidence="1">Nucleus</location>
    </subcellularLocation>
</comment>
<evidence type="ECO:0000256" key="1">
    <source>
        <dbReference type="ARBA" id="ARBA00004123"/>
    </source>
</evidence>
<feature type="transmembrane region" description="Helical" evidence="10">
    <location>
        <begin position="139"/>
        <end position="165"/>
    </location>
</feature>
<dbReference type="Pfam" id="PF08572">
    <property type="entry name" value="PRP3"/>
    <property type="match status" value="1"/>
</dbReference>
<keyword evidence="4 10" id="KW-0812">Transmembrane</keyword>
<evidence type="ECO:0000256" key="7">
    <source>
        <dbReference type="ARBA" id="ARBA00023187"/>
    </source>
</evidence>
<dbReference type="STRING" id="268475.A0A0V1HTG9"/>
<gene>
    <name evidence="12" type="primary">PRPF3</name>
    <name evidence="12" type="ORF">T11_6707</name>
</gene>
<dbReference type="Pfam" id="PF02535">
    <property type="entry name" value="Zip"/>
    <property type="match status" value="1"/>
</dbReference>
<dbReference type="InterPro" id="IPR013881">
    <property type="entry name" value="Pre-mRNA_splic_Prp3_dom"/>
</dbReference>
<dbReference type="InterPro" id="IPR003689">
    <property type="entry name" value="ZIP"/>
</dbReference>
<dbReference type="CDD" id="cd02908">
    <property type="entry name" value="Macro_OAADPr_deacetylase"/>
    <property type="match status" value="1"/>
</dbReference>
<dbReference type="Proteomes" id="UP000055024">
    <property type="component" value="Unassembled WGS sequence"/>
</dbReference>
<keyword evidence="3" id="KW-0507">mRNA processing</keyword>
<dbReference type="GO" id="GO:0046540">
    <property type="term" value="C:U4/U6 x U5 tri-snRNP complex"/>
    <property type="evidence" value="ECO:0007669"/>
    <property type="project" value="InterPro"/>
</dbReference>
<dbReference type="PANTHER" id="PTHR14212">
    <property type="entry name" value="U4/U6-ASSOCIATED RNA SPLICING FACTOR-RELATED"/>
    <property type="match status" value="1"/>
</dbReference>
<dbReference type="InterPro" id="IPR002589">
    <property type="entry name" value="Macro_dom"/>
</dbReference>
<keyword evidence="13" id="KW-1185">Reference proteome</keyword>